<accession>A0A836CAC8</accession>
<feature type="non-terminal residue" evidence="5">
    <location>
        <position position="1"/>
    </location>
</feature>
<evidence type="ECO:0000256" key="4">
    <source>
        <dbReference type="ARBA" id="ARBA00023136"/>
    </source>
</evidence>
<keyword evidence="4" id="KW-0472">Membrane</keyword>
<organism evidence="5 6">
    <name type="scientific">Tribonema minus</name>
    <dbReference type="NCBI Taxonomy" id="303371"/>
    <lineage>
        <taxon>Eukaryota</taxon>
        <taxon>Sar</taxon>
        <taxon>Stramenopiles</taxon>
        <taxon>Ochrophyta</taxon>
        <taxon>PX clade</taxon>
        <taxon>Xanthophyceae</taxon>
        <taxon>Tribonematales</taxon>
        <taxon>Tribonemataceae</taxon>
        <taxon>Tribonema</taxon>
    </lineage>
</organism>
<dbReference type="OrthoDB" id="7984201at2759"/>
<evidence type="ECO:0000256" key="3">
    <source>
        <dbReference type="ARBA" id="ARBA00022989"/>
    </source>
</evidence>
<comment type="subcellular location">
    <subcellularLocation>
        <location evidence="1">Membrane</location>
    </subcellularLocation>
</comment>
<name>A0A836CAC8_9STRA</name>
<dbReference type="AlphaFoldDB" id="A0A836CAC8"/>
<evidence type="ECO:0000313" key="6">
    <source>
        <dbReference type="Proteomes" id="UP000664859"/>
    </source>
</evidence>
<dbReference type="EMBL" id="JAFCMP010000522">
    <property type="protein sequence ID" value="KAG5177758.1"/>
    <property type="molecule type" value="Genomic_DNA"/>
</dbReference>
<evidence type="ECO:0000256" key="1">
    <source>
        <dbReference type="ARBA" id="ARBA00004370"/>
    </source>
</evidence>
<keyword evidence="6" id="KW-1185">Reference proteome</keyword>
<dbReference type="GO" id="GO:0016020">
    <property type="term" value="C:membrane"/>
    <property type="evidence" value="ECO:0007669"/>
    <property type="project" value="UniProtKB-SubCell"/>
</dbReference>
<gene>
    <name evidence="5" type="ORF">JKP88DRAFT_202249</name>
</gene>
<evidence type="ECO:0000313" key="5">
    <source>
        <dbReference type="EMBL" id="KAG5177758.1"/>
    </source>
</evidence>
<sequence>MQLCSNIGWKTCNACGVPDFGPTATTCRADAPTFRTQLLIISEWLNLPGNSKEFLVVKLESYSNGHEQLISDEIGLVIGAERVYSAEEFVVDGAVWPTVGDLVARGKNIVFASILEQSMLVLAMEEHVVKPNQLTPLCNGLYPTGFNRAQGDAVSIQLTVNGDVLFSDPPDPTDFLSAELVPEAMNCGFIPTFDRLDPPLLASTIWSWAENAPAQPLPPPNTCAVANALTNGRWTDVPCLGDQQYYYACVAAADRGAWSVSAGQGGGLGGDVPVCAAGSVFGAPTSAVENALLVAAMNQAGVLLAWVNVHSNAFGCWIAENGRPYCLGDGDIANIPSDATCGAAPVAVPPAPTDICFNIKTPWNEGDYAPPTYTPPRAA</sequence>
<reference evidence="5" key="1">
    <citation type="submission" date="2021-02" db="EMBL/GenBank/DDBJ databases">
        <title>First Annotated Genome of the Yellow-green Alga Tribonema minus.</title>
        <authorList>
            <person name="Mahan K.M."/>
        </authorList>
    </citation>
    <scope>NUCLEOTIDE SEQUENCE</scope>
    <source>
        <strain evidence="5">UTEX B ZZ1240</strain>
    </source>
</reference>
<comment type="caution">
    <text evidence="5">The sequence shown here is derived from an EMBL/GenBank/DDBJ whole genome shotgun (WGS) entry which is preliminary data.</text>
</comment>
<protein>
    <recommendedName>
        <fullName evidence="7">C-type lectin domain-containing protein</fullName>
    </recommendedName>
</protein>
<evidence type="ECO:0008006" key="7">
    <source>
        <dbReference type="Google" id="ProtNLM"/>
    </source>
</evidence>
<keyword evidence="2" id="KW-0812">Transmembrane</keyword>
<dbReference type="PANTHER" id="PTHR35518">
    <property type="entry name" value="MAINTENANCE OF TELOMOERE CAPPING"/>
    <property type="match status" value="1"/>
</dbReference>
<dbReference type="PANTHER" id="PTHR35518:SF2">
    <property type="entry name" value="MAINTENANCE OF TELOMERE CAPPING PROTEIN 6"/>
    <property type="match status" value="1"/>
</dbReference>
<keyword evidence="3" id="KW-1133">Transmembrane helix</keyword>
<dbReference type="Proteomes" id="UP000664859">
    <property type="component" value="Unassembled WGS sequence"/>
</dbReference>
<proteinExistence type="predicted"/>
<dbReference type="InterPro" id="IPR051008">
    <property type="entry name" value="Telomere_Capping_Maintenance"/>
</dbReference>
<evidence type="ECO:0000256" key="2">
    <source>
        <dbReference type="ARBA" id="ARBA00022692"/>
    </source>
</evidence>